<proteinExistence type="predicted"/>
<feature type="signal peptide" evidence="1">
    <location>
        <begin position="1"/>
        <end position="21"/>
    </location>
</feature>
<organism evidence="2 3">
    <name type="scientific">Microbulbifer pacificus</name>
    <dbReference type="NCBI Taxonomy" id="407164"/>
    <lineage>
        <taxon>Bacteria</taxon>
        <taxon>Pseudomonadati</taxon>
        <taxon>Pseudomonadota</taxon>
        <taxon>Gammaproteobacteria</taxon>
        <taxon>Cellvibrionales</taxon>
        <taxon>Microbulbiferaceae</taxon>
        <taxon>Microbulbifer</taxon>
    </lineage>
</organism>
<dbReference type="PANTHER" id="PTHR42924">
    <property type="entry name" value="EXONUCLEASE"/>
    <property type="match status" value="1"/>
</dbReference>
<accession>A0AAU0N3E0</accession>
<dbReference type="GO" id="GO:0035312">
    <property type="term" value="F:5'-3' DNA exonuclease activity"/>
    <property type="evidence" value="ECO:0007669"/>
    <property type="project" value="TreeGrafter"/>
</dbReference>
<dbReference type="KEGG" id="mpaf:R5R33_06630"/>
<keyword evidence="3" id="KW-1185">Reference proteome</keyword>
<dbReference type="SUPFAM" id="SSF89550">
    <property type="entry name" value="PHP domain-like"/>
    <property type="match status" value="1"/>
</dbReference>
<dbReference type="AlphaFoldDB" id="A0AAU0N3E0"/>
<evidence type="ECO:0000313" key="2">
    <source>
        <dbReference type="EMBL" id="WOX06799.1"/>
    </source>
</evidence>
<dbReference type="NCBIfam" id="NF038032">
    <property type="entry name" value="CehA_McbA_metalo"/>
    <property type="match status" value="1"/>
</dbReference>
<dbReference type="Proteomes" id="UP001302477">
    <property type="component" value="Chromosome"/>
</dbReference>
<evidence type="ECO:0000313" key="3">
    <source>
        <dbReference type="Proteomes" id="UP001302477"/>
    </source>
</evidence>
<gene>
    <name evidence="2" type="ORF">R5R33_06630</name>
</gene>
<dbReference type="RefSeq" id="WP_318955234.1">
    <property type="nucleotide sequence ID" value="NZ_CP137555.1"/>
</dbReference>
<dbReference type="PANTHER" id="PTHR42924:SF3">
    <property type="entry name" value="POLYMERASE_HISTIDINOL PHOSPHATASE N-TERMINAL DOMAIN-CONTAINING PROTEIN"/>
    <property type="match status" value="1"/>
</dbReference>
<keyword evidence="1" id="KW-0732">Signal</keyword>
<dbReference type="InterPro" id="IPR016195">
    <property type="entry name" value="Pol/histidinol_Pase-like"/>
</dbReference>
<evidence type="ECO:0000256" key="1">
    <source>
        <dbReference type="SAM" id="SignalP"/>
    </source>
</evidence>
<reference evidence="2 3" key="1">
    <citation type="submission" date="2023-10" db="EMBL/GenBank/DDBJ databases">
        <title>Description of Microbulbifer bruguierae sp. nov., isolated from the sediments of mangrove plant Bruguiera sexangula and comparative genomic analyses of the genus Microbulbifer.</title>
        <authorList>
            <person name="Long M."/>
        </authorList>
    </citation>
    <scope>NUCLEOTIDE SEQUENCE [LARGE SCALE GENOMIC DNA]</scope>
    <source>
        <strain evidence="2 3">SPO729</strain>
    </source>
</reference>
<dbReference type="EMBL" id="CP137555">
    <property type="protein sequence ID" value="WOX06799.1"/>
    <property type="molecule type" value="Genomic_DNA"/>
</dbReference>
<dbReference type="InterPro" id="IPR052018">
    <property type="entry name" value="PHP_domain"/>
</dbReference>
<dbReference type="GO" id="GO:0004534">
    <property type="term" value="F:5'-3' RNA exonuclease activity"/>
    <property type="evidence" value="ECO:0007669"/>
    <property type="project" value="TreeGrafter"/>
</dbReference>
<name>A0AAU0N3E0_9GAMM</name>
<dbReference type="Gene3D" id="3.20.20.140">
    <property type="entry name" value="Metal-dependent hydrolases"/>
    <property type="match status" value="1"/>
</dbReference>
<protein>
    <submittedName>
        <fullName evidence="2">CehA/McbA family metallohydrolase</fullName>
    </submittedName>
</protein>
<feature type="chain" id="PRO_5043580401" evidence="1">
    <location>
        <begin position="22"/>
        <end position="489"/>
    </location>
</feature>
<sequence>MQKKNYFLCALIMLLSVAVQAAPTVIVLDGKLTRKDHQTYLEVPFKVPAGTDRVTVEFSYDRSEGTTIDLGLLDSERLRGWSGGNKSHFTLAETDATPSYLPGPLPAGEWRLLLGIPNIREGITTAYTARITLQHGAEAFTESFTDQKLADGARWYRGELHAHTGHSDGGCRAQSGEKKPCPLLHTVQAAAERGLDFISISEHNARSQYNGLRELQAYYDRLLLIPGREITTFYGHANIFGSTGFVDFRVTDGNVRPLQDKLPEIGAIMSINHPGLPSGEACMGCGWTAETDYTRVTAIEVVNGSVLKRASGQLNHPFSGIPFWEALLDQGYRISAIAGSDNHDAIHEKDQLSGIGLPLTAIYAESLSQPSLLDGLRAGRVFIDLQGKTDRSLEIEARSADRNAGMGAVLHVDGPVTVSVRVQGITDAKMRLIAGGKAIEQQGELEGDLWQTEFTLPKGRDLKWLRVEILDANGNPQLLSNPVYIEANS</sequence>